<feature type="transmembrane region" description="Helical" evidence="1">
    <location>
        <begin position="344"/>
        <end position="363"/>
    </location>
</feature>
<dbReference type="AlphaFoldDB" id="A0A8J2PWJ7"/>
<comment type="caution">
    <text evidence="2">The sequence shown here is derived from an EMBL/GenBank/DDBJ whole genome shotgun (WGS) entry which is preliminary data.</text>
</comment>
<organism evidence="2 3">
    <name type="scientific">Allacma fusca</name>
    <dbReference type="NCBI Taxonomy" id="39272"/>
    <lineage>
        <taxon>Eukaryota</taxon>
        <taxon>Metazoa</taxon>
        <taxon>Ecdysozoa</taxon>
        <taxon>Arthropoda</taxon>
        <taxon>Hexapoda</taxon>
        <taxon>Collembola</taxon>
        <taxon>Symphypleona</taxon>
        <taxon>Sminthuridae</taxon>
        <taxon>Allacma</taxon>
    </lineage>
</organism>
<evidence type="ECO:0000313" key="2">
    <source>
        <dbReference type="EMBL" id="CAG7831057.1"/>
    </source>
</evidence>
<protein>
    <submittedName>
        <fullName evidence="2">Uncharacterized protein</fullName>
    </submittedName>
</protein>
<dbReference type="EMBL" id="CAJVCH010558733">
    <property type="protein sequence ID" value="CAG7831057.1"/>
    <property type="molecule type" value="Genomic_DNA"/>
</dbReference>
<dbReference type="Proteomes" id="UP000708208">
    <property type="component" value="Unassembled WGS sequence"/>
</dbReference>
<reference evidence="2" key="1">
    <citation type="submission" date="2021-06" db="EMBL/GenBank/DDBJ databases">
        <authorList>
            <person name="Hodson N. C."/>
            <person name="Mongue J. A."/>
            <person name="Jaron S. K."/>
        </authorList>
    </citation>
    <scope>NUCLEOTIDE SEQUENCE</scope>
</reference>
<feature type="transmembrane region" description="Helical" evidence="1">
    <location>
        <begin position="319"/>
        <end position="338"/>
    </location>
</feature>
<keyword evidence="1" id="KW-0812">Transmembrane</keyword>
<evidence type="ECO:0000313" key="3">
    <source>
        <dbReference type="Proteomes" id="UP000708208"/>
    </source>
</evidence>
<keyword evidence="1" id="KW-1133">Transmembrane helix</keyword>
<gene>
    <name evidence="2" type="ORF">AFUS01_LOCUS40818</name>
</gene>
<keyword evidence="1" id="KW-0472">Membrane</keyword>
<sequence>MHKLSSCIIDIYEFAPIVDYSHLQNPILLTNPEFLTADTPRKLYNSLIRSSYSCISEIVLLPSNNNIQRDNFTTYSGKKLSLMYQQFSKRLRPLVYTESFYALQIQSSKEFRANPGNGLQFLDDLFNINPSNVPPVFFLLFGRSSSSKIENSTMFWFSCKYCASSLTPVDTGRSFNIFEFACSSMGSCYDEMIKAYLQVIDNGRNVAFMPSYNDLNPDHIIFTVKDKRPSPFNRELPVNKLDAVDLFLIEGLNSSMYQDYLNLYQFYPCPVTFRRLRAYDSFEMFHFGTTERFNFITPDRVTNIKTSFASFWKPFKNKVWILLATSTLIIALLTIYYGESCNRTNWILGTVTRRFLLIWFVMLDQKVSFPKMQQVLFGIYIIMAVLITLYYKAFLKSDYTVEIPFKTEWKYIKELRNFSFYLLLNDSKCPSQEIKIIPNITLCEELKSQNSDPCYFFSEMQTRQYILNRGIVHYHLQTQYELRIIKRFKKLQASTFLVCLSNVKHVLKEKSTRIAFITTESDFEFCWLTLQQELKTSGLNLQFGSNRNVKDNFLVSPFNYFMTSGLGDYNQMIPNRMRTLFTSGIYDLWANWDVIRFTGHQRQFQADDTKPWRPLGLFTSNIRLIFQVLGFASCGSFLIVGVESLIFKYSLFSL</sequence>
<evidence type="ECO:0000256" key="1">
    <source>
        <dbReference type="SAM" id="Phobius"/>
    </source>
</evidence>
<feature type="transmembrane region" description="Helical" evidence="1">
    <location>
        <begin position="624"/>
        <end position="647"/>
    </location>
</feature>
<feature type="transmembrane region" description="Helical" evidence="1">
    <location>
        <begin position="375"/>
        <end position="394"/>
    </location>
</feature>
<name>A0A8J2PWJ7_9HEXA</name>
<accession>A0A8J2PWJ7</accession>
<proteinExistence type="predicted"/>
<keyword evidence="3" id="KW-1185">Reference proteome</keyword>